<dbReference type="Gene3D" id="1.10.8.10">
    <property type="entry name" value="DNA helicase RuvA subunit, C-terminal domain"/>
    <property type="match status" value="1"/>
</dbReference>
<proteinExistence type="predicted"/>
<feature type="region of interest" description="Disordered" evidence="2">
    <location>
        <begin position="21"/>
        <end position="71"/>
    </location>
</feature>
<dbReference type="GO" id="GO:0031982">
    <property type="term" value="C:vesicle"/>
    <property type="evidence" value="ECO:0007669"/>
    <property type="project" value="TreeGrafter"/>
</dbReference>
<keyword evidence="5" id="KW-1185">Reference proteome</keyword>
<accession>A0A1Y2CEP3</accession>
<dbReference type="SUPFAM" id="SSF48452">
    <property type="entry name" value="TPR-like"/>
    <property type="match status" value="1"/>
</dbReference>
<protein>
    <recommendedName>
        <fullName evidence="3">UBA domain-containing protein</fullName>
    </recommendedName>
</protein>
<dbReference type="Gene3D" id="1.25.40.10">
    <property type="entry name" value="Tetratricopeptide repeat domain"/>
    <property type="match status" value="1"/>
</dbReference>
<dbReference type="SUPFAM" id="SSF46565">
    <property type="entry name" value="Chaperone J-domain"/>
    <property type="match status" value="1"/>
</dbReference>
<gene>
    <name evidence="4" type="ORF">BCR33DRAFT_716727</name>
</gene>
<dbReference type="PANTHER" id="PTHR23172">
    <property type="entry name" value="AUXILIN/CYCLIN G-ASSOCIATED KINASE-RELATED"/>
    <property type="match status" value="1"/>
</dbReference>
<dbReference type="EMBL" id="MCGO01000021">
    <property type="protein sequence ID" value="ORY44765.1"/>
    <property type="molecule type" value="Genomic_DNA"/>
</dbReference>
<feature type="compositionally biased region" description="Polar residues" evidence="2">
    <location>
        <begin position="203"/>
        <end position="214"/>
    </location>
</feature>
<dbReference type="InterPro" id="IPR036869">
    <property type="entry name" value="J_dom_sf"/>
</dbReference>
<dbReference type="InterPro" id="IPR009060">
    <property type="entry name" value="UBA-like_sf"/>
</dbReference>
<feature type="coiled-coil region" evidence="1">
    <location>
        <begin position="711"/>
        <end position="745"/>
    </location>
</feature>
<dbReference type="InterPro" id="IPR019734">
    <property type="entry name" value="TPR_rpt"/>
</dbReference>
<dbReference type="CDD" id="cd06257">
    <property type="entry name" value="DnaJ"/>
    <property type="match status" value="1"/>
</dbReference>
<feature type="region of interest" description="Disordered" evidence="2">
    <location>
        <begin position="189"/>
        <end position="309"/>
    </location>
</feature>
<feature type="region of interest" description="Disordered" evidence="2">
    <location>
        <begin position="366"/>
        <end position="394"/>
    </location>
</feature>
<organism evidence="4 5">
    <name type="scientific">Rhizoclosmatium globosum</name>
    <dbReference type="NCBI Taxonomy" id="329046"/>
    <lineage>
        <taxon>Eukaryota</taxon>
        <taxon>Fungi</taxon>
        <taxon>Fungi incertae sedis</taxon>
        <taxon>Chytridiomycota</taxon>
        <taxon>Chytridiomycota incertae sedis</taxon>
        <taxon>Chytridiomycetes</taxon>
        <taxon>Chytridiales</taxon>
        <taxon>Chytriomycetaceae</taxon>
        <taxon>Rhizoclosmatium</taxon>
    </lineage>
</organism>
<dbReference type="InterPro" id="IPR001623">
    <property type="entry name" value="DnaJ_domain"/>
</dbReference>
<name>A0A1Y2CEP3_9FUNG</name>
<sequence>MDSVISVCNKIQSTGRFCRTGLVGPTHTSSTSTSTATPLSLAEEQRRRQTQTPPFKAANSNLTSTAHSPVSPIPVASAQKASVSPQLVPRFAAFPTQSATPIPQQLQPQKDVFADLLGTSPVGQSRLAQNLPLNAIAASNNAASLSFNNNTLPSISPMPAPALLNSTPSSAMPQIQPLNGFNPIFPINSNPIQPTAAPPYPPSVSNSTGTTPNVQDPFGLGFTSPPAPTSPYATNSSSVSFNQDPEDDPFGILTGKPTPIKQKVSVAPVQNEVATPSHPQTSTSPSSSSYPSFSASSSHSHSRSTSAGTSRDAHIAMIIDMGFDIPSANSALDASGGDVQEAISMLIANQRALESSASRRDYENAQNNDFSRYNEDNHRVQHKPSSGWLDQPTTSASPLFSNAKNLLNFGRQKVLQVYEKASEKVAAVVEGLDSNMATSWDREQRDREQQWEKEVYGQQPRYRDDTSSDDDSDEEVALERKPRNTTNPASPRGKSPVASSLHHSTTTSTSPIRKQVSFSDLPVMPESFATFPSHQQQSFAAKYTLPNGDYATAVTLYTQAITALPDSDTRTLPLYNNRAAARLKTGDYSGVVEDCTRVLDVWPADSKALLRRAAGFEGRERWREALRDYEELVKIGEGGGVVVQQGLKRSRRGVDILEGRVGADAVVVGGQLQQQTQVQRSAVDELAFLGSPVGAGVTSTSTGKPMSAAAAKAVEKAVESLRAQNESLEREEEEKFAAKEAIEAKVEVWKRGKETNLRALLSSLDSVLWKELGWTTINLSELITPQQVKVRYMKAVAKVHPDKLKQGTTVEQKLIANEVFGTLNKAWDAFKAQSGM</sequence>
<feature type="compositionally biased region" description="Low complexity" evidence="2">
    <location>
        <begin position="274"/>
        <end position="309"/>
    </location>
</feature>
<dbReference type="FunFam" id="1.10.287.110:FF:000002">
    <property type="entry name" value="putative tyrosine-protein phosphatase auxilin isoform X2"/>
    <property type="match status" value="1"/>
</dbReference>
<dbReference type="Gene3D" id="1.10.287.110">
    <property type="entry name" value="DnaJ domain"/>
    <property type="match status" value="1"/>
</dbReference>
<feature type="compositionally biased region" description="Acidic residues" evidence="2">
    <location>
        <begin position="467"/>
        <end position="476"/>
    </location>
</feature>
<evidence type="ECO:0000313" key="4">
    <source>
        <dbReference type="EMBL" id="ORY44765.1"/>
    </source>
</evidence>
<feature type="region of interest" description="Disordered" evidence="2">
    <location>
        <begin position="439"/>
        <end position="513"/>
    </location>
</feature>
<dbReference type="GO" id="GO:0072318">
    <property type="term" value="P:clathrin coat disassembly"/>
    <property type="evidence" value="ECO:0007669"/>
    <property type="project" value="TreeGrafter"/>
</dbReference>
<keyword evidence="1" id="KW-0175">Coiled coil</keyword>
<dbReference type="GO" id="GO:0030276">
    <property type="term" value="F:clathrin binding"/>
    <property type="evidence" value="ECO:0007669"/>
    <property type="project" value="TreeGrafter"/>
</dbReference>
<feature type="compositionally biased region" description="Low complexity" evidence="2">
    <location>
        <begin position="499"/>
        <end position="510"/>
    </location>
</feature>
<evidence type="ECO:0000256" key="2">
    <source>
        <dbReference type="SAM" id="MobiDB-lite"/>
    </source>
</evidence>
<dbReference type="InterPro" id="IPR015940">
    <property type="entry name" value="UBA"/>
</dbReference>
<evidence type="ECO:0000259" key="3">
    <source>
        <dbReference type="PROSITE" id="PS50030"/>
    </source>
</evidence>
<dbReference type="InterPro" id="IPR011990">
    <property type="entry name" value="TPR-like_helical_dom_sf"/>
</dbReference>
<dbReference type="SMART" id="SM00028">
    <property type="entry name" value="TPR"/>
    <property type="match status" value="2"/>
</dbReference>
<feature type="compositionally biased region" description="Polar residues" evidence="2">
    <location>
        <begin position="50"/>
        <end position="68"/>
    </location>
</feature>
<feature type="compositionally biased region" description="Low complexity" evidence="2">
    <location>
        <begin position="25"/>
        <end position="42"/>
    </location>
</feature>
<dbReference type="GO" id="GO:0005737">
    <property type="term" value="C:cytoplasm"/>
    <property type="evidence" value="ECO:0007669"/>
    <property type="project" value="TreeGrafter"/>
</dbReference>
<evidence type="ECO:0000256" key="1">
    <source>
        <dbReference type="SAM" id="Coils"/>
    </source>
</evidence>
<dbReference type="AlphaFoldDB" id="A0A1Y2CEP3"/>
<dbReference type="SUPFAM" id="SSF46934">
    <property type="entry name" value="UBA-like"/>
    <property type="match status" value="1"/>
</dbReference>
<comment type="caution">
    <text evidence="4">The sequence shown here is derived from an EMBL/GenBank/DDBJ whole genome shotgun (WGS) entry which is preliminary data.</text>
</comment>
<feature type="domain" description="UBA" evidence="3">
    <location>
        <begin position="310"/>
        <end position="349"/>
    </location>
</feature>
<dbReference type="OrthoDB" id="1717591at2759"/>
<dbReference type="STRING" id="329046.A0A1Y2CEP3"/>
<reference evidence="4 5" key="1">
    <citation type="submission" date="2016-07" db="EMBL/GenBank/DDBJ databases">
        <title>Pervasive Adenine N6-methylation of Active Genes in Fungi.</title>
        <authorList>
            <consortium name="DOE Joint Genome Institute"/>
            <person name="Mondo S.J."/>
            <person name="Dannebaum R.O."/>
            <person name="Kuo R.C."/>
            <person name="Labutti K."/>
            <person name="Haridas S."/>
            <person name="Kuo A."/>
            <person name="Salamov A."/>
            <person name="Ahrendt S.R."/>
            <person name="Lipzen A."/>
            <person name="Sullivan W."/>
            <person name="Andreopoulos W.B."/>
            <person name="Clum A."/>
            <person name="Lindquist E."/>
            <person name="Daum C."/>
            <person name="Ramamoorthy G.K."/>
            <person name="Gryganskyi A."/>
            <person name="Culley D."/>
            <person name="Magnuson J.K."/>
            <person name="James T.Y."/>
            <person name="O'Malley M.A."/>
            <person name="Stajich J.E."/>
            <person name="Spatafora J.W."/>
            <person name="Visel A."/>
            <person name="Grigoriev I.V."/>
        </authorList>
    </citation>
    <scope>NUCLEOTIDE SEQUENCE [LARGE SCALE GENOMIC DNA]</scope>
    <source>
        <strain evidence="4 5">JEL800</strain>
    </source>
</reference>
<dbReference type="PANTHER" id="PTHR23172:SF19">
    <property type="entry name" value="J DOMAIN-CONTAINING PROTEIN"/>
    <property type="match status" value="1"/>
</dbReference>
<feature type="compositionally biased region" description="Basic and acidic residues" evidence="2">
    <location>
        <begin position="440"/>
        <end position="466"/>
    </location>
</feature>
<dbReference type="Proteomes" id="UP000193642">
    <property type="component" value="Unassembled WGS sequence"/>
</dbReference>
<evidence type="ECO:0000313" key="5">
    <source>
        <dbReference type="Proteomes" id="UP000193642"/>
    </source>
</evidence>
<dbReference type="GO" id="GO:0072583">
    <property type="term" value="P:clathrin-dependent endocytosis"/>
    <property type="evidence" value="ECO:0007669"/>
    <property type="project" value="TreeGrafter"/>
</dbReference>
<dbReference type="PROSITE" id="PS50030">
    <property type="entry name" value="UBA"/>
    <property type="match status" value="1"/>
</dbReference>